<organism evidence="4">
    <name type="scientific">Pyramimonas obovata</name>
    <dbReference type="NCBI Taxonomy" id="1411642"/>
    <lineage>
        <taxon>Eukaryota</taxon>
        <taxon>Viridiplantae</taxon>
        <taxon>Chlorophyta</taxon>
        <taxon>Pyramimonadophyceae</taxon>
        <taxon>Pyramimonadales</taxon>
        <taxon>Pyramimonadaceae</taxon>
        <taxon>Pyramimonas</taxon>
        <taxon>Pyramimonas incertae sedis</taxon>
    </lineage>
</organism>
<evidence type="ECO:0000256" key="2">
    <source>
        <dbReference type="SAM" id="SignalP"/>
    </source>
</evidence>
<feature type="domain" description="Trichome birefringence-like C-terminal" evidence="3">
    <location>
        <begin position="306"/>
        <end position="336"/>
    </location>
</feature>
<dbReference type="InterPro" id="IPR026057">
    <property type="entry name" value="TBL_C"/>
</dbReference>
<evidence type="ECO:0000259" key="3">
    <source>
        <dbReference type="Pfam" id="PF13839"/>
    </source>
</evidence>
<proteinExistence type="inferred from homology"/>
<reference evidence="4" key="1">
    <citation type="submission" date="2021-01" db="EMBL/GenBank/DDBJ databases">
        <authorList>
            <person name="Corre E."/>
            <person name="Pelletier E."/>
            <person name="Niang G."/>
            <person name="Scheremetjew M."/>
            <person name="Finn R."/>
            <person name="Kale V."/>
            <person name="Holt S."/>
            <person name="Cochrane G."/>
            <person name="Meng A."/>
            <person name="Brown T."/>
            <person name="Cohen L."/>
        </authorList>
    </citation>
    <scope>NUCLEOTIDE SEQUENCE</scope>
    <source>
        <strain evidence="4">CCMP722</strain>
    </source>
</reference>
<dbReference type="EMBL" id="HBFA01003060">
    <property type="protein sequence ID" value="CAD8650422.1"/>
    <property type="molecule type" value="Transcribed_RNA"/>
</dbReference>
<feature type="chain" id="PRO_5030654951" description="Trichome birefringence-like C-terminal domain-containing protein" evidence="2">
    <location>
        <begin position="20"/>
        <end position="342"/>
    </location>
</feature>
<evidence type="ECO:0000256" key="1">
    <source>
        <dbReference type="ARBA" id="ARBA00007727"/>
    </source>
</evidence>
<dbReference type="AlphaFoldDB" id="A0A7S0MSZ7"/>
<dbReference type="Pfam" id="PF13839">
    <property type="entry name" value="PC-Esterase"/>
    <property type="match status" value="1"/>
</dbReference>
<keyword evidence="2" id="KW-0732">Signal</keyword>
<sequence>MKLGLVHYFFVSLLRVACSKPTNNSVCTIRDILDSSDFSFQFDNSSRYRFSLGCPFVDRYWCDAKLHEDATLLVERTNYFCSVPKVSAHAWPHSMHTVWIVCDSTCRQLFISLACQLQEVLFPHIYPVAPGIPLSPSHRCVHFHQGGRLCFYFAGCFSGNCYLPLCPVRRAASKDTCLGELSSLLRAGDTLFIGLGVHLHEDEADKVAYELSLFKRFFKKNSHKVHRVFWLTSSAQHFATNSGRLYSQVNNVVGKKVLFRACKRISYRDGFGIVNNMSSGIIKDLNIPVIPLYGVSQPLWNLHLTNKKARKKRSELDCTHFCNPGVPDLWSDLVVAHLYSDQ</sequence>
<name>A0A7S0MSZ7_9CHLO</name>
<gene>
    <name evidence="4" type="ORF">POBO1169_LOCUS1527</name>
</gene>
<evidence type="ECO:0000313" key="4">
    <source>
        <dbReference type="EMBL" id="CAD8650422.1"/>
    </source>
</evidence>
<protein>
    <recommendedName>
        <fullName evidence="3">Trichome birefringence-like C-terminal domain-containing protein</fullName>
    </recommendedName>
</protein>
<accession>A0A7S0MSZ7</accession>
<dbReference type="GO" id="GO:0016740">
    <property type="term" value="F:transferase activity"/>
    <property type="evidence" value="ECO:0007669"/>
    <property type="project" value="InterPro"/>
</dbReference>
<comment type="similarity">
    <text evidence="1">Belongs to the PC-esterase family. TBL subfamily.</text>
</comment>
<feature type="signal peptide" evidence="2">
    <location>
        <begin position="1"/>
        <end position="19"/>
    </location>
</feature>